<organism evidence="1">
    <name type="scientific">marine sediment metagenome</name>
    <dbReference type="NCBI Taxonomy" id="412755"/>
    <lineage>
        <taxon>unclassified sequences</taxon>
        <taxon>metagenomes</taxon>
        <taxon>ecological metagenomes</taxon>
    </lineage>
</organism>
<name>X1VY18_9ZZZZ</name>
<dbReference type="SUPFAM" id="SSF50998">
    <property type="entry name" value="Quinoprotein alcohol dehydrogenase-like"/>
    <property type="match status" value="1"/>
</dbReference>
<dbReference type="EMBL" id="BARW01041569">
    <property type="protein sequence ID" value="GAJ16890.1"/>
    <property type="molecule type" value="Genomic_DNA"/>
</dbReference>
<comment type="caution">
    <text evidence="1">The sequence shown here is derived from an EMBL/GenBank/DDBJ whole genome shotgun (WGS) entry which is preliminary data.</text>
</comment>
<feature type="non-terminal residue" evidence="1">
    <location>
        <position position="1"/>
    </location>
</feature>
<protein>
    <submittedName>
        <fullName evidence="1">Uncharacterized protein</fullName>
    </submittedName>
</protein>
<dbReference type="PANTHER" id="PTHR35340:SF5">
    <property type="entry name" value="ASST-DOMAIN-CONTAINING PROTEIN"/>
    <property type="match status" value="1"/>
</dbReference>
<dbReference type="Pfam" id="PF14269">
    <property type="entry name" value="Arylsulfotran_2"/>
    <property type="match status" value="1"/>
</dbReference>
<accession>X1VY18</accession>
<sequence>NILVFDNGTHRPGNQPSYSRVVEIDPNTDKIVWEYKEDPPYNFYSSHCGSNERLPNGNTVICDAMHGRIFEVTYEGEIVWEYVSPFIGKKMG</sequence>
<reference evidence="1" key="1">
    <citation type="journal article" date="2014" name="Front. Microbiol.">
        <title>High frequency of phylogenetically diverse reductive dehalogenase-homologous genes in deep subseafloor sedimentary metagenomes.</title>
        <authorList>
            <person name="Kawai M."/>
            <person name="Futagami T."/>
            <person name="Toyoda A."/>
            <person name="Takaki Y."/>
            <person name="Nishi S."/>
            <person name="Hori S."/>
            <person name="Arai W."/>
            <person name="Tsubouchi T."/>
            <person name="Morono Y."/>
            <person name="Uchiyama I."/>
            <person name="Ito T."/>
            <person name="Fujiyama A."/>
            <person name="Inagaki F."/>
            <person name="Takami H."/>
        </authorList>
    </citation>
    <scope>NUCLEOTIDE SEQUENCE</scope>
    <source>
        <strain evidence="1">Expedition CK06-06</strain>
    </source>
</reference>
<dbReference type="InterPro" id="IPR039535">
    <property type="entry name" value="ASST-like"/>
</dbReference>
<feature type="non-terminal residue" evidence="1">
    <location>
        <position position="92"/>
    </location>
</feature>
<dbReference type="AlphaFoldDB" id="X1VY18"/>
<proteinExistence type="predicted"/>
<dbReference type="InterPro" id="IPR053143">
    <property type="entry name" value="Arylsulfate_ST"/>
</dbReference>
<evidence type="ECO:0000313" key="1">
    <source>
        <dbReference type="EMBL" id="GAJ16890.1"/>
    </source>
</evidence>
<gene>
    <name evidence="1" type="ORF">S12H4_62163</name>
</gene>
<dbReference type="PANTHER" id="PTHR35340">
    <property type="entry name" value="PQQ ENZYME REPEAT PROTEIN-RELATED"/>
    <property type="match status" value="1"/>
</dbReference>
<dbReference type="InterPro" id="IPR011047">
    <property type="entry name" value="Quinoprotein_ADH-like_sf"/>
</dbReference>